<evidence type="ECO:0000313" key="2">
    <source>
        <dbReference type="Proteomes" id="UP000662747"/>
    </source>
</evidence>
<reference evidence="1 2" key="1">
    <citation type="submission" date="2021-02" db="EMBL/GenBank/DDBJ databases">
        <title>De Novo genome assembly of isolated myxobacteria.</title>
        <authorList>
            <person name="Stevens D.C."/>
        </authorList>
    </citation>
    <scope>NUCLEOTIDE SEQUENCE [LARGE SCALE GENOMIC DNA]</scope>
    <source>
        <strain evidence="2">SCPEA02</strain>
    </source>
</reference>
<evidence type="ECO:0000313" key="1">
    <source>
        <dbReference type="EMBL" id="QSQ24856.1"/>
    </source>
</evidence>
<dbReference type="RefSeq" id="WP_206726417.1">
    <property type="nucleotide sequence ID" value="NZ_CP071090.1"/>
</dbReference>
<dbReference type="Proteomes" id="UP000662747">
    <property type="component" value="Chromosome"/>
</dbReference>
<protein>
    <submittedName>
        <fullName evidence="1">Uncharacterized protein</fullName>
    </submittedName>
</protein>
<keyword evidence="2" id="KW-1185">Reference proteome</keyword>
<organism evidence="1 2">
    <name type="scientific">Pyxidicoccus parkwayensis</name>
    <dbReference type="NCBI Taxonomy" id="2813578"/>
    <lineage>
        <taxon>Bacteria</taxon>
        <taxon>Pseudomonadati</taxon>
        <taxon>Myxococcota</taxon>
        <taxon>Myxococcia</taxon>
        <taxon>Myxococcales</taxon>
        <taxon>Cystobacterineae</taxon>
        <taxon>Myxococcaceae</taxon>
        <taxon>Pyxidicoccus</taxon>
    </lineage>
</organism>
<proteinExistence type="predicted"/>
<dbReference type="EMBL" id="CP071090">
    <property type="protein sequence ID" value="QSQ24856.1"/>
    <property type="molecule type" value="Genomic_DNA"/>
</dbReference>
<sequence>MPSLVDLVTAAQLPSSVRDAVETERMPLLITAASEAVAAHVGYPLHQRLGVVESAVGRGGFYLWLRSGAVRQVQRVEVRGEMRAPGTYAVDSMVHGRLVARGQPWPFTGTWTAGIASTPLDAQDTGEVLVTFDAGWVTPGQHALDASLTVDLPAALQLAAVEVVTAAISRDGRPGDMTGESIGDTSASYAVGEGGRVALPASARELAAPYRRRK</sequence>
<name>A0ABX7P329_9BACT</name>
<accession>A0ABX7P329</accession>
<gene>
    <name evidence="1" type="ORF">JY651_07920</name>
</gene>